<dbReference type="Proteomes" id="UP000002033">
    <property type="component" value="Chromosome"/>
</dbReference>
<evidence type="ECO:0000256" key="1">
    <source>
        <dbReference type="SAM" id="SignalP"/>
    </source>
</evidence>
<name>D8JTI1_HYPDA</name>
<dbReference type="RefSeq" id="WP_013214758.1">
    <property type="nucleotide sequence ID" value="NC_014313.1"/>
</dbReference>
<keyword evidence="3" id="KW-1185">Reference proteome</keyword>
<sequence length="184" mass="19780" precursor="true">MKRRLALAIAIGIAAPSLAFAHGLVRTDEELIKVLQTAAPAKIVANATIMNTAADGTMKVIQKGTNGWTCMDPGSHHTGEPMCADAAAMAWADAWQNKKPPTAAVGFMYMLNGDSGVSNTDPYDRNTEATPTNNWIQTGPHVMIVGTDAKAMLETYPRDAKADPTVPYVMWPGTPYEHLMLPLK</sequence>
<gene>
    <name evidence="2" type="ordered locus">Hden_0723</name>
</gene>
<feature type="signal peptide" evidence="1">
    <location>
        <begin position="1"/>
        <end position="21"/>
    </location>
</feature>
<dbReference type="AlphaFoldDB" id="D8JTI1"/>
<keyword evidence="1" id="KW-0732">Signal</keyword>
<dbReference type="KEGG" id="hdn:Hden_0723"/>
<evidence type="ECO:0000313" key="3">
    <source>
        <dbReference type="Proteomes" id="UP000002033"/>
    </source>
</evidence>
<organism evidence="2 3">
    <name type="scientific">Hyphomicrobium denitrificans (strain ATCC 51888 / DSM 1869 / NCIMB 11706 / TK 0415)</name>
    <dbReference type="NCBI Taxonomy" id="582899"/>
    <lineage>
        <taxon>Bacteria</taxon>
        <taxon>Pseudomonadati</taxon>
        <taxon>Pseudomonadota</taxon>
        <taxon>Alphaproteobacteria</taxon>
        <taxon>Hyphomicrobiales</taxon>
        <taxon>Hyphomicrobiaceae</taxon>
        <taxon>Hyphomicrobium</taxon>
    </lineage>
</organism>
<dbReference type="STRING" id="582899.Hden_0723"/>
<evidence type="ECO:0000313" key="2">
    <source>
        <dbReference type="EMBL" id="ADJ22543.1"/>
    </source>
</evidence>
<dbReference type="EMBL" id="CP002083">
    <property type="protein sequence ID" value="ADJ22543.1"/>
    <property type="molecule type" value="Genomic_DNA"/>
</dbReference>
<dbReference type="HOGENOM" id="CLU_098121_0_0_5"/>
<feature type="chain" id="PRO_5003116221" evidence="1">
    <location>
        <begin position="22"/>
        <end position="184"/>
    </location>
</feature>
<protein>
    <submittedName>
        <fullName evidence="2">Uncharacterized protein</fullName>
    </submittedName>
</protein>
<dbReference type="OrthoDB" id="4760845at2"/>
<dbReference type="eggNOG" id="ENOG502ZC6I">
    <property type="taxonomic scope" value="Bacteria"/>
</dbReference>
<accession>D8JTI1</accession>
<proteinExistence type="predicted"/>
<reference evidence="3" key="1">
    <citation type="journal article" date="2011" name="J. Bacteriol.">
        <title>Genome sequences of eight morphologically diverse alphaproteobacteria.</title>
        <authorList>
            <consortium name="US DOE Joint Genome Institute"/>
            <person name="Brown P.J."/>
            <person name="Kysela D.T."/>
            <person name="Buechlein A."/>
            <person name="Hemmerich C."/>
            <person name="Brun Y.V."/>
        </authorList>
    </citation>
    <scope>NUCLEOTIDE SEQUENCE [LARGE SCALE GENOMIC DNA]</scope>
    <source>
        <strain evidence="3">ATCC 51888 / DSM 1869 / NCIB 11706 / TK 0415</strain>
    </source>
</reference>